<gene>
    <name evidence="1" type="ORF">BH720_05990</name>
</gene>
<name>A0A1E5QN46_9CYAN</name>
<proteinExistence type="predicted"/>
<evidence type="ECO:0000313" key="1">
    <source>
        <dbReference type="EMBL" id="OEJ76105.1"/>
    </source>
</evidence>
<protein>
    <submittedName>
        <fullName evidence="1">Uncharacterized protein</fullName>
    </submittedName>
</protein>
<comment type="caution">
    <text evidence="1">The sequence shown here is derived from an EMBL/GenBank/DDBJ whole genome shotgun (WGS) entry which is preliminary data.</text>
</comment>
<dbReference type="RefSeq" id="WP_069966263.1">
    <property type="nucleotide sequence ID" value="NZ_CM124774.1"/>
</dbReference>
<dbReference type="OrthoDB" id="465924at2"/>
<reference evidence="1" key="1">
    <citation type="submission" date="2016-09" db="EMBL/GenBank/DDBJ databases">
        <title>Draft genome of thermotolerant cyanobacterium Desertifilum sp. strain IPPAS B-1220.</title>
        <authorList>
            <person name="Sinetova M.A."/>
            <person name="Bolakhan K."/>
            <person name="Zayadan B.K."/>
            <person name="Mironov K.S."/>
            <person name="Ustinova V."/>
            <person name="Kupriyanova E.V."/>
            <person name="Sidorov R.A."/>
            <person name="Skrypnik A.N."/>
            <person name="Gogoleva N.E."/>
            <person name="Gogolev Y.V."/>
            <person name="Los D.A."/>
        </authorList>
    </citation>
    <scope>NUCLEOTIDE SEQUENCE [LARGE SCALE GENOMIC DNA]</scope>
    <source>
        <strain evidence="1">IPPAS B-1220</strain>
    </source>
</reference>
<accession>A0A1E5QN46</accession>
<dbReference type="EMBL" id="MJGC01000041">
    <property type="protein sequence ID" value="OEJ76105.1"/>
    <property type="molecule type" value="Genomic_DNA"/>
</dbReference>
<sequence length="80" mass="9079">MSSNGFNPDLSQSPVQYRGWLISTKMINGQLWIRWQHPNDTFPRYGRPVVSGDLAATISHVRFLIDVAIKLEANTPRKPS</sequence>
<organism evidence="1">
    <name type="scientific">Desertifilum tharense IPPAS B-1220</name>
    <dbReference type="NCBI Taxonomy" id="1781255"/>
    <lineage>
        <taxon>Bacteria</taxon>
        <taxon>Bacillati</taxon>
        <taxon>Cyanobacteriota</taxon>
        <taxon>Cyanophyceae</taxon>
        <taxon>Desertifilales</taxon>
        <taxon>Desertifilaceae</taxon>
        <taxon>Desertifilum</taxon>
    </lineage>
</organism>
<dbReference type="AlphaFoldDB" id="A0A1E5QN46"/>